<dbReference type="EMBL" id="ATAO01000195">
    <property type="protein sequence ID" value="EQM75689.1"/>
    <property type="molecule type" value="Genomic_DNA"/>
</dbReference>
<name>T5K5I9_MICMQ</name>
<sequence>MAEYVKTVAAGSVSEFLRAAEGMFTKVRQRIESVHPELLRNPHYRELLGSYGRPLP</sequence>
<organism evidence="1 2">
    <name type="scientific">Microbacterium maritypicum MF109</name>
    <dbReference type="NCBI Taxonomy" id="1333857"/>
    <lineage>
        <taxon>Bacteria</taxon>
        <taxon>Bacillati</taxon>
        <taxon>Actinomycetota</taxon>
        <taxon>Actinomycetes</taxon>
        <taxon>Micrococcales</taxon>
        <taxon>Microbacteriaceae</taxon>
        <taxon>Microbacterium</taxon>
    </lineage>
</organism>
<comment type="caution">
    <text evidence="1">The sequence shown here is derived from an EMBL/GenBank/DDBJ whole genome shotgun (WGS) entry which is preliminary data.</text>
</comment>
<proteinExistence type="predicted"/>
<evidence type="ECO:0000313" key="2">
    <source>
        <dbReference type="Proteomes" id="UP000016033"/>
    </source>
</evidence>
<protein>
    <submittedName>
        <fullName evidence="1">Uncharacterized protein</fullName>
    </submittedName>
</protein>
<reference evidence="1 2" key="1">
    <citation type="journal article" date="2013" name="Genome Announc.">
        <title>Whole-genome sequences of five oyster-associated bacteria show potential for crude oil hydrocarbon degradation.</title>
        <authorList>
            <person name="Chauhan A."/>
            <person name="Green S."/>
            <person name="Pathak A."/>
            <person name="Thomas J."/>
            <person name="Venkatramanan R."/>
        </authorList>
    </citation>
    <scope>NUCLEOTIDE SEQUENCE [LARGE SCALE GENOMIC DNA]</scope>
    <source>
        <strain evidence="1 2">MF109</strain>
    </source>
</reference>
<accession>T5K5I9</accession>
<dbReference type="AlphaFoldDB" id="T5K5I9"/>
<gene>
    <name evidence="1" type="ORF">L687_01265</name>
</gene>
<evidence type="ECO:0000313" key="1">
    <source>
        <dbReference type="EMBL" id="EQM75689.1"/>
    </source>
</evidence>
<dbReference type="Proteomes" id="UP000016033">
    <property type="component" value="Unassembled WGS sequence"/>
</dbReference>